<name>A0A8S5LI34_9CAUD</name>
<reference evidence="1" key="1">
    <citation type="journal article" date="2021" name="Proc. Natl. Acad. Sci. U.S.A.">
        <title>A Catalog of Tens of Thousands of Viruses from Human Metagenomes Reveals Hidden Associations with Chronic Diseases.</title>
        <authorList>
            <person name="Tisza M.J."/>
            <person name="Buck C.B."/>
        </authorList>
    </citation>
    <scope>NUCLEOTIDE SEQUENCE</scope>
    <source>
        <strain evidence="1">CtFCq8</strain>
    </source>
</reference>
<protein>
    <submittedName>
        <fullName evidence="1">Uncharacterized protein</fullName>
    </submittedName>
</protein>
<evidence type="ECO:0000313" key="1">
    <source>
        <dbReference type="EMBL" id="DAD69700.1"/>
    </source>
</evidence>
<accession>A0A8S5LI34</accession>
<sequence length="225" mass="24715">MIPMPFMITTNAITTMNRLLKSLVGLTALALVGCKHTPIDYPVEDYDKLFPFRGVERPDGRYEDMTILSGNPETTPSTFVYPGVTLPGTPRTYRVTLTYSFSEPADLHQGGLRKQSEVRSRCVVRFVGADKLLHELGTEKTLQGSSLIPNDGNQHTQTLTLSSGQPLFLLVNGTAARGSTIHVSLQAVSTDGIFATPVLETRQTQNYDEGEARLPAPFCKYIILP</sequence>
<proteinExistence type="predicted"/>
<dbReference type="EMBL" id="BK015854">
    <property type="protein sequence ID" value="DAD69700.1"/>
    <property type="molecule type" value="Genomic_DNA"/>
</dbReference>
<organism evidence="1">
    <name type="scientific">Myoviridae sp. ctFCq8</name>
    <dbReference type="NCBI Taxonomy" id="2827605"/>
    <lineage>
        <taxon>Viruses</taxon>
        <taxon>Duplodnaviria</taxon>
        <taxon>Heunggongvirae</taxon>
        <taxon>Uroviricota</taxon>
        <taxon>Caudoviricetes</taxon>
    </lineage>
</organism>